<dbReference type="SMART" id="SM00674">
    <property type="entry name" value="CENPB"/>
    <property type="match status" value="1"/>
</dbReference>
<reference evidence="5 6" key="1">
    <citation type="submission" date="2022-05" db="EMBL/GenBank/DDBJ databases">
        <title>A multi-omics perspective on studying reproductive biology in Daphnia sinensis.</title>
        <authorList>
            <person name="Jia J."/>
        </authorList>
    </citation>
    <scope>NUCLEOTIDE SEQUENCE [LARGE SCALE GENOMIC DNA]</scope>
    <source>
        <strain evidence="5 6">WSL</strain>
    </source>
</reference>
<dbReference type="AlphaFoldDB" id="A0AAD5L3J8"/>
<protein>
    <recommendedName>
        <fullName evidence="4">HTH CENPB-type domain-containing protein</fullName>
    </recommendedName>
</protein>
<feature type="region of interest" description="Disordered" evidence="3">
    <location>
        <begin position="1"/>
        <end position="136"/>
    </location>
</feature>
<dbReference type="Proteomes" id="UP000820818">
    <property type="component" value="Linkage Group LG7"/>
</dbReference>
<dbReference type="GO" id="GO:0005634">
    <property type="term" value="C:nucleus"/>
    <property type="evidence" value="ECO:0007669"/>
    <property type="project" value="UniProtKB-SubCell"/>
</dbReference>
<dbReference type="EMBL" id="WJBH02000007">
    <property type="protein sequence ID" value="KAI9555083.1"/>
    <property type="molecule type" value="Genomic_DNA"/>
</dbReference>
<feature type="compositionally biased region" description="Polar residues" evidence="3">
    <location>
        <begin position="467"/>
        <end position="481"/>
    </location>
</feature>
<dbReference type="InterPro" id="IPR050863">
    <property type="entry name" value="CenT-Element_Derived"/>
</dbReference>
<dbReference type="PROSITE" id="PS51253">
    <property type="entry name" value="HTH_CENPB"/>
    <property type="match status" value="1"/>
</dbReference>
<dbReference type="SUPFAM" id="SSF46689">
    <property type="entry name" value="Homeodomain-like"/>
    <property type="match status" value="1"/>
</dbReference>
<feature type="region of interest" description="Disordered" evidence="3">
    <location>
        <begin position="266"/>
        <end position="299"/>
    </location>
</feature>
<feature type="region of interest" description="Disordered" evidence="3">
    <location>
        <begin position="412"/>
        <end position="442"/>
    </location>
</feature>
<comment type="subcellular location">
    <subcellularLocation>
        <location evidence="1">Nucleus</location>
    </subcellularLocation>
</comment>
<evidence type="ECO:0000256" key="2">
    <source>
        <dbReference type="ARBA" id="ARBA00023125"/>
    </source>
</evidence>
<evidence type="ECO:0000256" key="3">
    <source>
        <dbReference type="SAM" id="MobiDB-lite"/>
    </source>
</evidence>
<dbReference type="PANTHER" id="PTHR19303:SF73">
    <property type="entry name" value="PROTEIN PDC2"/>
    <property type="match status" value="1"/>
</dbReference>
<evidence type="ECO:0000259" key="4">
    <source>
        <dbReference type="PROSITE" id="PS51253"/>
    </source>
</evidence>
<organism evidence="5 6">
    <name type="scientific">Daphnia sinensis</name>
    <dbReference type="NCBI Taxonomy" id="1820382"/>
    <lineage>
        <taxon>Eukaryota</taxon>
        <taxon>Metazoa</taxon>
        <taxon>Ecdysozoa</taxon>
        <taxon>Arthropoda</taxon>
        <taxon>Crustacea</taxon>
        <taxon>Branchiopoda</taxon>
        <taxon>Diplostraca</taxon>
        <taxon>Cladocera</taxon>
        <taxon>Anomopoda</taxon>
        <taxon>Daphniidae</taxon>
        <taxon>Daphnia</taxon>
        <taxon>Daphnia similis group</taxon>
    </lineage>
</organism>
<feature type="compositionally biased region" description="Polar residues" evidence="3">
    <location>
        <begin position="25"/>
        <end position="36"/>
    </location>
</feature>
<feature type="region of interest" description="Disordered" evidence="3">
    <location>
        <begin position="807"/>
        <end position="838"/>
    </location>
</feature>
<feature type="compositionally biased region" description="Basic and acidic residues" evidence="3">
    <location>
        <begin position="811"/>
        <end position="828"/>
    </location>
</feature>
<keyword evidence="2" id="KW-0238">DNA-binding</keyword>
<dbReference type="Gene3D" id="1.10.10.60">
    <property type="entry name" value="Homeodomain-like"/>
    <property type="match status" value="2"/>
</dbReference>
<feature type="domain" description="HTH CENPB-type" evidence="4">
    <location>
        <begin position="198"/>
        <end position="269"/>
    </location>
</feature>
<feature type="compositionally biased region" description="Acidic residues" evidence="3">
    <location>
        <begin position="364"/>
        <end position="378"/>
    </location>
</feature>
<feature type="compositionally biased region" description="Low complexity" evidence="3">
    <location>
        <begin position="426"/>
        <end position="438"/>
    </location>
</feature>
<feature type="compositionally biased region" description="Polar residues" evidence="3">
    <location>
        <begin position="520"/>
        <end position="529"/>
    </location>
</feature>
<dbReference type="GO" id="GO:0003677">
    <property type="term" value="F:DNA binding"/>
    <property type="evidence" value="ECO:0007669"/>
    <property type="project" value="UniProtKB-KW"/>
</dbReference>
<feature type="compositionally biased region" description="Polar residues" evidence="3">
    <location>
        <begin position="546"/>
        <end position="557"/>
    </location>
</feature>
<gene>
    <name evidence="5" type="ORF">GHT06_017598</name>
</gene>
<keyword evidence="6" id="KW-1185">Reference proteome</keyword>
<comment type="caution">
    <text evidence="5">The sequence shown here is derived from an EMBL/GenBank/DDBJ whole genome shotgun (WGS) entry which is preliminary data.</text>
</comment>
<evidence type="ECO:0000313" key="5">
    <source>
        <dbReference type="EMBL" id="KAI9555083.1"/>
    </source>
</evidence>
<feature type="compositionally biased region" description="Low complexity" evidence="3">
    <location>
        <begin position="1"/>
        <end position="18"/>
    </location>
</feature>
<sequence>MTSHRGGSCSPSGAASPPLVGPSVPSAQIIQQELPTSSSTSSSQQQQQPKHQHHHHHQDVIMSGSVTPPLPSTSSQQKQQQHSPGGASTTTSTPSSTSSAKGAGSSGSATTATTGTTTTGAAAGTTTTPAARNKRQELSFAERIQVIQARTCGKSMRQLALQFGCGKTQILNILGQRDSYLREWDEKQAESNPHISARKRRSRRTGNEETNQKVWDWYIRQKNLGIKVTGPMLQREARSIARGLNIPNFAASNGWLDSFRRLHNIGPQSKGTSDRKSGSAVSGSGAHQGSTTPEPHPAGYASVSAAAAVASSSGGPSSYVSHHPANEPSQSSSAAPQQLLPPPPLEAFGYPVHSGGYYHHRRDEEEEEAEDEEEEDDRDIIYPQRGHLSMPQHPETELGKSFSLMANFPDASAAGSSAHHPPPVSPSAFHAAHSSSSMDDFHHHQRASYADHYDRMHHHSSSSSNSLAFSPTEVYSPTQRPTGGHHHQSPVSSHHRGNNGSRPVDPVPRDNRQMAGGSAHLTSPTFHQPASGSMFQAALVPTTTAFQQQPLETSRSIIQDGRTVRGTGGGIVVEQPQRRSVLVSTRAAAAAAAAAALENQQQPNNEEKELASTSVPGLEPLPPGLFGVLLTMVRSYGLSCLEYADDRGDIWLEIKPPSFATFRVPSFGYRTHLMRLLVNHHLSFWFEVLGHCMRNGSFRSLTCGGIDPEVVKPILNLLNGGVTVCHGRGTYIKEIENFRPKDALEEGLLSRNYFTFPDYRYRSFDCTRLIDASTGATQCNACLQPYDSAQPESPTDAIRTPSALRFQPQPHRQEQQQRQPEEQPEQHQRQQQKPQHRQHVANEPLNLSLHDPSVKQHHLAVVSPEAGKPTTGFLPVSPDGFPSIRTAVYSADQRLLLASPSVLALQPSPVQPQQRKSTPSITTIQHHHHHHYYNRIGGGTVTKKPLDQNPDDYRLAKEAAFLSLTNERDRPLAAADRSWHHIASTTTNGDNMCSKFDSRLRQGRTIQEVDLASSEESEFPADWIKQETGVLDTPQSGNGTS</sequence>
<feature type="region of interest" description="Disordered" evidence="3">
    <location>
        <begin position="454"/>
        <end position="529"/>
    </location>
</feature>
<feature type="region of interest" description="Disordered" evidence="3">
    <location>
        <begin position="1011"/>
        <end position="1041"/>
    </location>
</feature>
<dbReference type="PANTHER" id="PTHR19303">
    <property type="entry name" value="TRANSPOSON"/>
    <property type="match status" value="1"/>
</dbReference>
<feature type="region of interest" description="Disordered" evidence="3">
    <location>
        <begin position="311"/>
        <end position="378"/>
    </location>
</feature>
<name>A0AAD5L3J8_9CRUS</name>
<evidence type="ECO:0000313" key="6">
    <source>
        <dbReference type="Proteomes" id="UP000820818"/>
    </source>
</evidence>
<feature type="region of interest" description="Disordered" evidence="3">
    <location>
        <begin position="546"/>
        <end position="570"/>
    </location>
</feature>
<feature type="compositionally biased region" description="Basic residues" evidence="3">
    <location>
        <begin position="483"/>
        <end position="497"/>
    </location>
</feature>
<dbReference type="InterPro" id="IPR006600">
    <property type="entry name" value="HTH_CenpB_DNA-bd_dom"/>
</dbReference>
<feature type="region of interest" description="Disordered" evidence="3">
    <location>
        <begin position="186"/>
        <end position="210"/>
    </location>
</feature>
<feature type="compositionally biased region" description="Low complexity" evidence="3">
    <location>
        <begin position="311"/>
        <end position="338"/>
    </location>
</feature>
<proteinExistence type="predicted"/>
<feature type="compositionally biased region" description="Polar residues" evidence="3">
    <location>
        <begin position="279"/>
        <end position="293"/>
    </location>
</feature>
<dbReference type="Pfam" id="PF03221">
    <property type="entry name" value="HTH_Tnp_Tc5"/>
    <property type="match status" value="1"/>
</dbReference>
<feature type="compositionally biased region" description="Low complexity" evidence="3">
    <location>
        <begin position="37"/>
        <end position="49"/>
    </location>
</feature>
<feature type="compositionally biased region" description="Low complexity" evidence="3">
    <location>
        <begin position="72"/>
        <end position="131"/>
    </location>
</feature>
<dbReference type="InterPro" id="IPR009057">
    <property type="entry name" value="Homeodomain-like_sf"/>
</dbReference>
<evidence type="ECO:0000256" key="1">
    <source>
        <dbReference type="ARBA" id="ARBA00004123"/>
    </source>
</evidence>
<accession>A0AAD5L3J8</accession>